<gene>
    <name evidence="4" type="ORF">Lcin_1235</name>
    <name evidence="5" type="ORF">NCTC12438_02004</name>
</gene>
<evidence type="ECO:0000313" key="5">
    <source>
        <dbReference type="EMBL" id="STX35389.1"/>
    </source>
</evidence>
<evidence type="ECO:0000313" key="4">
    <source>
        <dbReference type="EMBL" id="KTC89197.1"/>
    </source>
</evidence>
<dbReference type="Gene3D" id="3.40.630.30">
    <property type="match status" value="1"/>
</dbReference>
<dbReference type="RefSeq" id="WP_083502735.1">
    <property type="nucleotide sequence ID" value="NZ_CAAAHQ010000050.1"/>
</dbReference>
<dbReference type="InterPro" id="IPR000182">
    <property type="entry name" value="GNAT_dom"/>
</dbReference>
<proteinExistence type="predicted"/>
<sequence length="221" mass="25209">MRSPPQETIQKLINERYSEAGAVFWSGSCFNQAFQFTDPRGLQKITEKILKPYGGFLWEGYYSDAPQDAKIPESITLAKNNDYEIYFEERTNPEITAILSAGLKSYNEEMIGAYNHAPFTLYIKSIDKGIVLAGCYGDITRDNCYVDCIWVHPNSRKKGLGHNLMEKLEVFARQKNCQVITIETAEFQAKSFYEQLGYVVISMTGHNCFLGSNVYLMRKSL</sequence>
<keyword evidence="6" id="KW-1185">Reference proteome</keyword>
<dbReference type="CDD" id="cd04301">
    <property type="entry name" value="NAT_SF"/>
    <property type="match status" value="1"/>
</dbReference>
<reference evidence="5 7" key="2">
    <citation type="submission" date="2018-06" db="EMBL/GenBank/DDBJ databases">
        <authorList>
            <consortium name="Pathogen Informatics"/>
            <person name="Doyle S."/>
        </authorList>
    </citation>
    <scope>NUCLEOTIDE SEQUENCE [LARGE SCALE GENOMIC DNA]</scope>
    <source>
        <strain evidence="5 7">NCTC12438</strain>
    </source>
</reference>
<dbReference type="InterPro" id="IPR050680">
    <property type="entry name" value="YpeA/RimI_acetyltransf"/>
</dbReference>
<evidence type="ECO:0000256" key="2">
    <source>
        <dbReference type="ARBA" id="ARBA00023315"/>
    </source>
</evidence>
<dbReference type="Proteomes" id="UP000054854">
    <property type="component" value="Unassembled WGS sequence"/>
</dbReference>
<evidence type="ECO:0000313" key="6">
    <source>
        <dbReference type="Proteomes" id="UP000054854"/>
    </source>
</evidence>
<accession>A0A378IJP0</accession>
<dbReference type="Proteomes" id="UP000255316">
    <property type="component" value="Unassembled WGS sequence"/>
</dbReference>
<evidence type="ECO:0000256" key="1">
    <source>
        <dbReference type="ARBA" id="ARBA00022679"/>
    </source>
</evidence>
<dbReference type="PANTHER" id="PTHR43420">
    <property type="entry name" value="ACETYLTRANSFERASE"/>
    <property type="match status" value="1"/>
</dbReference>
<feature type="domain" description="N-acetyltransferase" evidence="3">
    <location>
        <begin position="81"/>
        <end position="221"/>
    </location>
</feature>
<dbReference type="OrthoDB" id="43980at2"/>
<evidence type="ECO:0000259" key="3">
    <source>
        <dbReference type="PROSITE" id="PS51186"/>
    </source>
</evidence>
<evidence type="ECO:0000313" key="7">
    <source>
        <dbReference type="Proteomes" id="UP000255316"/>
    </source>
</evidence>
<organism evidence="5 7">
    <name type="scientific">Legionella cincinnatiensis</name>
    <dbReference type="NCBI Taxonomy" id="28085"/>
    <lineage>
        <taxon>Bacteria</taxon>
        <taxon>Pseudomonadati</taxon>
        <taxon>Pseudomonadota</taxon>
        <taxon>Gammaproteobacteria</taxon>
        <taxon>Legionellales</taxon>
        <taxon>Legionellaceae</taxon>
        <taxon>Legionella</taxon>
    </lineage>
</organism>
<dbReference type="InterPro" id="IPR016181">
    <property type="entry name" value="Acyl_CoA_acyltransferase"/>
</dbReference>
<keyword evidence="2" id="KW-0012">Acyltransferase</keyword>
<name>A0A378IJP0_9GAMM</name>
<dbReference type="EMBL" id="UGNX01000001">
    <property type="protein sequence ID" value="STX35389.1"/>
    <property type="molecule type" value="Genomic_DNA"/>
</dbReference>
<dbReference type="Pfam" id="PF00583">
    <property type="entry name" value="Acetyltransf_1"/>
    <property type="match status" value="1"/>
</dbReference>
<reference evidence="4 6" key="1">
    <citation type="submission" date="2015-11" db="EMBL/GenBank/DDBJ databases">
        <title>Genomic analysis of 38 Legionella species identifies large and diverse effector repertoires.</title>
        <authorList>
            <person name="Burstein D."/>
            <person name="Amaro F."/>
            <person name="Zusman T."/>
            <person name="Lifshitz Z."/>
            <person name="Cohen O."/>
            <person name="Gilbert J.A."/>
            <person name="Pupko T."/>
            <person name="Shuman H.A."/>
            <person name="Segal G."/>
        </authorList>
    </citation>
    <scope>NUCLEOTIDE SEQUENCE [LARGE SCALE GENOMIC DNA]</scope>
    <source>
        <strain evidence="4 6">CDC#72-OH-14</strain>
    </source>
</reference>
<dbReference type="PANTHER" id="PTHR43420:SF47">
    <property type="entry name" value="N-ACETYLTRANSFERASE DOMAIN-CONTAINING PROTEIN"/>
    <property type="match status" value="1"/>
</dbReference>
<dbReference type="SUPFAM" id="SSF55729">
    <property type="entry name" value="Acyl-CoA N-acyltransferases (Nat)"/>
    <property type="match status" value="1"/>
</dbReference>
<dbReference type="EMBL" id="LNXX01000011">
    <property type="protein sequence ID" value="KTC89197.1"/>
    <property type="molecule type" value="Genomic_DNA"/>
</dbReference>
<dbReference type="AlphaFoldDB" id="A0A378IJP0"/>
<keyword evidence="1 5" id="KW-0808">Transferase</keyword>
<dbReference type="STRING" id="28085.Lcin_1235"/>
<protein>
    <submittedName>
        <fullName evidence="4">Acetyltransferase (GNAT) family protein</fullName>
    </submittedName>
    <submittedName>
        <fullName evidence="5">N-acetyltransferase GCN5</fullName>
    </submittedName>
</protein>
<dbReference type="PROSITE" id="PS51186">
    <property type="entry name" value="GNAT"/>
    <property type="match status" value="1"/>
</dbReference>
<dbReference type="GO" id="GO:0016747">
    <property type="term" value="F:acyltransferase activity, transferring groups other than amino-acyl groups"/>
    <property type="evidence" value="ECO:0007669"/>
    <property type="project" value="InterPro"/>
</dbReference>